<dbReference type="InterPro" id="IPR025340">
    <property type="entry name" value="DUF4246"/>
</dbReference>
<feature type="region of interest" description="Disordered" evidence="1">
    <location>
        <begin position="480"/>
        <end position="506"/>
    </location>
</feature>
<dbReference type="Proteomes" id="UP000323386">
    <property type="component" value="Unassembled WGS sequence"/>
</dbReference>
<feature type="domain" description="DUF4246" evidence="2">
    <location>
        <begin position="382"/>
        <end position="685"/>
    </location>
</feature>
<gene>
    <name evidence="3" type="ORF">PSFLO_06639</name>
</gene>
<dbReference type="EMBL" id="OOIP01000025">
    <property type="protein sequence ID" value="SPO41157.1"/>
    <property type="molecule type" value="Genomic_DNA"/>
</dbReference>
<name>A0A5C3FC12_9BASI</name>
<feature type="compositionally biased region" description="Low complexity" evidence="1">
    <location>
        <begin position="485"/>
        <end position="498"/>
    </location>
</feature>
<evidence type="ECO:0000256" key="1">
    <source>
        <dbReference type="SAM" id="MobiDB-lite"/>
    </source>
</evidence>
<reference evidence="3 4" key="1">
    <citation type="submission" date="2018-03" db="EMBL/GenBank/DDBJ databases">
        <authorList>
            <person name="Guldener U."/>
        </authorList>
    </citation>
    <scope>NUCLEOTIDE SEQUENCE [LARGE SCALE GENOMIC DNA]</scope>
    <source>
        <strain evidence="3 4">DAOM196992</strain>
    </source>
</reference>
<dbReference type="PANTHER" id="PTHR33119:SF1">
    <property type="entry name" value="FE2OG DIOXYGENASE DOMAIN-CONTAINING PROTEIN"/>
    <property type="match status" value="1"/>
</dbReference>
<protein>
    <recommendedName>
        <fullName evidence="2">DUF4246 domain-containing protein</fullName>
    </recommendedName>
</protein>
<dbReference type="Pfam" id="PF14033">
    <property type="entry name" value="DUF4246"/>
    <property type="match status" value="1"/>
</dbReference>
<dbReference type="PANTHER" id="PTHR33119">
    <property type="entry name" value="IFI3P"/>
    <property type="match status" value="1"/>
</dbReference>
<accession>A0A5C3FC12</accession>
<dbReference type="OrthoDB" id="415532at2759"/>
<evidence type="ECO:0000259" key="2">
    <source>
        <dbReference type="Pfam" id="PF14033"/>
    </source>
</evidence>
<dbReference type="InterPro" id="IPR049192">
    <property type="entry name" value="DUF4246_C"/>
</dbReference>
<sequence length="814" mass="90227">MTTAVHLSVELHRALMGMTTGEVSFNVVRCTPSLADSFVHALICIENGVDVPAAVANLRLPNGMAHSLPPAQPDFRVQQAAYLTFESCLGRFGHRVLQRRLQDAHNHLKALSKGACKAGKPQSQGRDPWCNAVEPEAPFMTLGVINRSRATMTEDERRDISDRLRDRKKFNRILAHLHEQGCSSGDICSFAALLIAILLPVTPGDEFKRLQAGYFSLPEWAGGLYEPLTRDELAVYGRIGDIIRSEPDWRTQVKQEAAIKQWKQRSVDTHGFTSSMAIYLVDKLSWMATLPFGASVEFTQAPGVFVCNDLLDDTAFAAMSQAVDLYADCDGEAPEDCKDCCSASCSQRTHLYLQDLRLGTTSESRAELVKRDMKPPYPRSSDAAKPLRSRIDCTPYTYMWIPAEVRTSSRGTEAAFASYVNGLSPFTETSRRLYDPIAKAFAAMLPLFEASLAFSPLRGDPAFLQALRKGSRRKGHNLVRNQLGRPSSSRMAAPSPASTGSSRWRPTVGSFVPPPLRTVKLCGKTLQVVVRLTKADVAPKAPAKHSHKWHLQGLPDESICASGIHYLACSNVHPPRSLFRVAVDGECWDAAQYQHLQDHQKKDLFGFSSEDLHAGFAQDIGSVEPQPGGCFVYPGFMARKESPLKLIDPTKPGHLVTLEIYLVDPERPTLSSTRTVPQRVDWLRDATLEGTSEDPRCRLNRLPNEILHRIFAALEDDVGQGELRSTARSARPATFLASRAFALQRRSADIARRASEDCEIMAAFDEEYGRGYADEAYRDSQERLERRFAGLGVRLPPGGFTHANRSGNRARSRF</sequence>
<evidence type="ECO:0000313" key="3">
    <source>
        <dbReference type="EMBL" id="SPO41157.1"/>
    </source>
</evidence>
<keyword evidence="4" id="KW-1185">Reference proteome</keyword>
<dbReference type="AlphaFoldDB" id="A0A5C3FC12"/>
<evidence type="ECO:0000313" key="4">
    <source>
        <dbReference type="Proteomes" id="UP000323386"/>
    </source>
</evidence>
<proteinExistence type="predicted"/>
<organism evidence="3 4">
    <name type="scientific">Pseudozyma flocculosa</name>
    <dbReference type="NCBI Taxonomy" id="84751"/>
    <lineage>
        <taxon>Eukaryota</taxon>
        <taxon>Fungi</taxon>
        <taxon>Dikarya</taxon>
        <taxon>Basidiomycota</taxon>
        <taxon>Ustilaginomycotina</taxon>
        <taxon>Ustilaginomycetes</taxon>
        <taxon>Ustilaginales</taxon>
        <taxon>Ustilaginaceae</taxon>
        <taxon>Pseudozyma</taxon>
    </lineage>
</organism>